<dbReference type="CDD" id="cd01392">
    <property type="entry name" value="HTH_LacI"/>
    <property type="match status" value="1"/>
</dbReference>
<dbReference type="Proteomes" id="UP000192674">
    <property type="component" value="Unassembled WGS sequence"/>
</dbReference>
<keyword evidence="1" id="KW-0678">Repressor</keyword>
<dbReference type="GO" id="GO:0003700">
    <property type="term" value="F:DNA-binding transcription factor activity"/>
    <property type="evidence" value="ECO:0007669"/>
    <property type="project" value="TreeGrafter"/>
</dbReference>
<gene>
    <name evidence="6" type="ORF">SAMN05661093_03072</name>
</gene>
<dbReference type="EMBL" id="FWXV01000002">
    <property type="protein sequence ID" value="SMC94654.1"/>
    <property type="molecule type" value="Genomic_DNA"/>
</dbReference>
<evidence type="ECO:0000313" key="7">
    <source>
        <dbReference type="Proteomes" id="UP000192674"/>
    </source>
</evidence>
<proteinExistence type="predicted"/>
<dbReference type="PRINTS" id="PR00036">
    <property type="entry name" value="HTHLACI"/>
</dbReference>
<dbReference type="InterPro" id="IPR010982">
    <property type="entry name" value="Lambda_DNA-bd_dom_sf"/>
</dbReference>
<dbReference type="PANTHER" id="PTHR30146:SF148">
    <property type="entry name" value="HTH-TYPE TRANSCRIPTIONAL REPRESSOR PURR-RELATED"/>
    <property type="match status" value="1"/>
</dbReference>
<evidence type="ECO:0000256" key="1">
    <source>
        <dbReference type="ARBA" id="ARBA00022491"/>
    </source>
</evidence>
<dbReference type="Gene3D" id="3.40.50.2300">
    <property type="match status" value="2"/>
</dbReference>
<dbReference type="InterPro" id="IPR046335">
    <property type="entry name" value="LacI/GalR-like_sensor"/>
</dbReference>
<dbReference type="PROSITE" id="PS00356">
    <property type="entry name" value="HTH_LACI_1"/>
    <property type="match status" value="1"/>
</dbReference>
<organism evidence="6 7">
    <name type="scientific">Kibdelosporangium aridum</name>
    <dbReference type="NCBI Taxonomy" id="2030"/>
    <lineage>
        <taxon>Bacteria</taxon>
        <taxon>Bacillati</taxon>
        <taxon>Actinomycetota</taxon>
        <taxon>Actinomycetes</taxon>
        <taxon>Pseudonocardiales</taxon>
        <taxon>Pseudonocardiaceae</taxon>
        <taxon>Kibdelosporangium</taxon>
    </lineage>
</organism>
<dbReference type="Gene3D" id="1.10.260.40">
    <property type="entry name" value="lambda repressor-like DNA-binding domains"/>
    <property type="match status" value="1"/>
</dbReference>
<dbReference type="SUPFAM" id="SSF47413">
    <property type="entry name" value="lambda repressor-like DNA-binding domains"/>
    <property type="match status" value="1"/>
</dbReference>
<evidence type="ECO:0000313" key="6">
    <source>
        <dbReference type="EMBL" id="SMC94654.1"/>
    </source>
</evidence>
<dbReference type="Pfam" id="PF13377">
    <property type="entry name" value="Peripla_BP_3"/>
    <property type="match status" value="1"/>
</dbReference>
<evidence type="ECO:0000256" key="4">
    <source>
        <dbReference type="ARBA" id="ARBA00023163"/>
    </source>
</evidence>
<reference evidence="6 7" key="1">
    <citation type="submission" date="2017-04" db="EMBL/GenBank/DDBJ databases">
        <authorList>
            <person name="Afonso C.L."/>
            <person name="Miller P.J."/>
            <person name="Scott M.A."/>
            <person name="Spackman E."/>
            <person name="Goraichik I."/>
            <person name="Dimitrov K.M."/>
            <person name="Suarez D.L."/>
            <person name="Swayne D.E."/>
        </authorList>
    </citation>
    <scope>NUCLEOTIDE SEQUENCE [LARGE SCALE GENOMIC DNA]</scope>
    <source>
        <strain evidence="6 7">DSM 43828</strain>
    </source>
</reference>
<keyword evidence="7" id="KW-1185">Reference proteome</keyword>
<dbReference type="GO" id="GO:0000976">
    <property type="term" value="F:transcription cis-regulatory region binding"/>
    <property type="evidence" value="ECO:0007669"/>
    <property type="project" value="TreeGrafter"/>
</dbReference>
<accession>A0A1W2DBK3</accession>
<dbReference type="AlphaFoldDB" id="A0A1W2DBK3"/>
<sequence>MIHLACRNRLRKRLACFCYRETSLVTMKDVAQMAGVSITTVSHVVNSTRAVAPETKFRVLDAIERTGYTGDAIARSLVTGGTRSLGVAISLVANPYFAELIQAIEHETTKAGYTLVLTDTHDEQASEQSAVRTLRSRRVDGLILTPSPRAAATVLPELKQLGIPMVLVDRLTVGQDFDQVGPENVHSTSALVQHLAELGHKRIGIVSGAEGLATTSERVLGYRLGLGRSGLSWDENLVQSGESAAAPAAAALGRLLDLANPPTAVVAGNNVMLSGVLHEARRRDLKIGRELAVVGYDDVEWADLLDPPITTMAQPIAEIGKTAVRMLLNRIADPSRPPQTARLQPVLMHRNSCGCL</sequence>
<name>A0A1W2DBK3_KIBAR</name>
<dbReference type="InterPro" id="IPR000843">
    <property type="entry name" value="HTH_LacI"/>
</dbReference>
<feature type="domain" description="HTH lacI-type" evidence="5">
    <location>
        <begin position="25"/>
        <end position="79"/>
    </location>
</feature>
<dbReference type="InterPro" id="IPR028082">
    <property type="entry name" value="Peripla_BP_I"/>
</dbReference>
<evidence type="ECO:0000256" key="2">
    <source>
        <dbReference type="ARBA" id="ARBA00023015"/>
    </source>
</evidence>
<dbReference type="PROSITE" id="PS50932">
    <property type="entry name" value="HTH_LACI_2"/>
    <property type="match status" value="1"/>
</dbReference>
<keyword evidence="3" id="KW-0238">DNA-binding</keyword>
<dbReference type="Pfam" id="PF00356">
    <property type="entry name" value="LacI"/>
    <property type="match status" value="1"/>
</dbReference>
<dbReference type="SUPFAM" id="SSF53822">
    <property type="entry name" value="Periplasmic binding protein-like I"/>
    <property type="match status" value="1"/>
</dbReference>
<keyword evidence="2" id="KW-0805">Transcription regulation</keyword>
<evidence type="ECO:0000256" key="3">
    <source>
        <dbReference type="ARBA" id="ARBA00023125"/>
    </source>
</evidence>
<dbReference type="OrthoDB" id="3595338at2"/>
<evidence type="ECO:0000259" key="5">
    <source>
        <dbReference type="PROSITE" id="PS50932"/>
    </source>
</evidence>
<keyword evidence="4" id="KW-0804">Transcription</keyword>
<dbReference type="CDD" id="cd06267">
    <property type="entry name" value="PBP1_LacI_sugar_binding-like"/>
    <property type="match status" value="1"/>
</dbReference>
<dbReference type="SMART" id="SM00354">
    <property type="entry name" value="HTH_LACI"/>
    <property type="match status" value="1"/>
</dbReference>
<dbReference type="PANTHER" id="PTHR30146">
    <property type="entry name" value="LACI-RELATED TRANSCRIPTIONAL REPRESSOR"/>
    <property type="match status" value="1"/>
</dbReference>
<protein>
    <submittedName>
        <fullName evidence="6">Transcriptional regulator, LacI family</fullName>
    </submittedName>
</protein>